<evidence type="ECO:0000259" key="2">
    <source>
        <dbReference type="Pfam" id="PF12215"/>
    </source>
</evidence>
<dbReference type="InterPro" id="IPR008928">
    <property type="entry name" value="6-hairpin_glycosidase_sf"/>
</dbReference>
<dbReference type="InterPro" id="IPR024462">
    <property type="entry name" value="GH116_N"/>
</dbReference>
<dbReference type="Proteomes" id="UP001600943">
    <property type="component" value="Unassembled WGS sequence"/>
</dbReference>
<dbReference type="Pfam" id="PF12215">
    <property type="entry name" value="Glyco_hydr_116N"/>
    <property type="match status" value="1"/>
</dbReference>
<comment type="caution">
    <text evidence="3">The sequence shown here is derived from an EMBL/GenBank/DDBJ whole genome shotgun (WGS) entry which is preliminary data.</text>
</comment>
<dbReference type="PROSITE" id="PS51257">
    <property type="entry name" value="PROKAR_LIPOPROTEIN"/>
    <property type="match status" value="1"/>
</dbReference>
<feature type="domain" description="Glycosyl-hydrolase family 116 N-terminal" evidence="2">
    <location>
        <begin position="16"/>
        <end position="334"/>
    </location>
</feature>
<organism evidence="3 4">
    <name type="scientific">Blautia hominis</name>
    <dbReference type="NCBI Taxonomy" id="2025493"/>
    <lineage>
        <taxon>Bacteria</taxon>
        <taxon>Bacillati</taxon>
        <taxon>Bacillota</taxon>
        <taxon>Clostridia</taxon>
        <taxon>Lachnospirales</taxon>
        <taxon>Lachnospiraceae</taxon>
        <taxon>Blautia</taxon>
    </lineage>
</organism>
<evidence type="ECO:0000313" key="3">
    <source>
        <dbReference type="EMBL" id="GAA6411860.1"/>
    </source>
</evidence>
<evidence type="ECO:0000259" key="1">
    <source>
        <dbReference type="Pfam" id="PF04685"/>
    </source>
</evidence>
<sequence>MDRFVYKKEKTREISFPLGGIGTGCVGLAGNGQLIDMEIFNRPNKGSHAGMSHFAVKAEEKGNLLDARVICGDSFTPYTGKYNRPHFNSYGFGSDRASLAGLPHFRTCDFKGEFPIAELSFAEEKFPGRVTMTAFNPFIPCNEDDSSIPGAFFVFEVENTSDKVLDYTIAFTMNNLYAENGGIHTSYSDRGIHVIHMENHGRKGDLCIGTDAEKTSMQQYWYRGNWFDNLMTYWKEFKYPGLLKNRIYEGEKRASDVNYAADDLAVLAAHMTINPGDTGKIRFVLTWNRPYFYNYWNPERDEESEKKRAWKNYYSRLFENAKTSNFYALENWDRLYGLTDLFRKTLFQSSMPEEALDAVSANISIIKSPTCIRLEDGSLYGFEGNHTDAGCCEGSCTHVWNYTYAVPFLFPRLERSMRSLEYTYSMHDDGGMGFRLMLPVGREAWDFRPCADGQFGTVMRVYREYKVSGDKDWLASVWPMVKKSIEFAWSPENEDRWDHDKDGVLEGRQHHTLDMELFGKNAWLTGMYLGALKAGAAMAEIMGDADTAWEYLGIFEKGKQAVNSQLFNGEYYIQDIDLKDKGILDVYAGGGNSMHDQDIYTAYWNPEQEEIMYQIGEGCGIDQVLAQWHSNLIGLGEIFEEDKVKSALRAIYKYNFICARDHFNPCRLYCIDDEKGLLICSFPEGKKKPFITAPYSEETMHGFEYQAAVHMIQEGLEEEGLDCIRALRDRYDGEKRNPWNEFECGSNYARSMASYALLLTYSGFQFDMGRKLIGFHPVHANGFRSFWSLDSGWGKVSFEDGKKDIKILYGELHVRRLDFGSAAGEPKQVKIDGHDVPFWKEQGVICLDMDYCAEDLVSVIYREV</sequence>
<dbReference type="InterPro" id="IPR012341">
    <property type="entry name" value="6hp_glycosidase-like_sf"/>
</dbReference>
<name>A0ABQ0BK83_9FIRM</name>
<dbReference type="PANTHER" id="PTHR12654">
    <property type="entry name" value="BILE ACID BETA-GLUCOSIDASE-RELATED"/>
    <property type="match status" value="1"/>
</dbReference>
<accession>A0ABQ0BK83</accession>
<gene>
    <name evidence="3" type="ORF">K040078D81_59770</name>
</gene>
<reference evidence="3 4" key="1">
    <citation type="submission" date="2024-04" db="EMBL/GenBank/DDBJ databases">
        <title>Defined microbial consortia suppress multidrug-resistant proinflammatory Enterobacteriaceae via ecological control.</title>
        <authorList>
            <person name="Furuichi M."/>
            <person name="Kawaguchi T."/>
            <person name="Pust M."/>
            <person name="Yasuma K."/>
            <person name="Plichta D."/>
            <person name="Hasegawa N."/>
            <person name="Ohya T."/>
            <person name="Bhattarai S."/>
            <person name="Sasajima S."/>
            <person name="Aoto Y."/>
            <person name="Tuganbaev T."/>
            <person name="Yaginuma M."/>
            <person name="Ueda M."/>
            <person name="Okahashi N."/>
            <person name="Amafuji K."/>
            <person name="Kiridooshi Y."/>
            <person name="Sugita K."/>
            <person name="Strazar M."/>
            <person name="Skelly A."/>
            <person name="Suda W."/>
            <person name="Hattori M."/>
            <person name="Nakamoto N."/>
            <person name="Caballero S."/>
            <person name="Norman J."/>
            <person name="Olle B."/>
            <person name="Tanoue T."/>
            <person name="Arita M."/>
            <person name="Bucci V."/>
            <person name="Atarashi K."/>
            <person name="Xavier R."/>
            <person name="Honda K."/>
        </authorList>
    </citation>
    <scope>NUCLEOTIDE SEQUENCE [LARGE SCALE GENOMIC DNA]</scope>
    <source>
        <strain evidence="4">k04-0078-D8-1</strain>
    </source>
</reference>
<dbReference type="InterPro" id="IPR052566">
    <property type="entry name" value="Non-lysos_glucosylceramidase"/>
</dbReference>
<dbReference type="Pfam" id="PF04685">
    <property type="entry name" value="DUF608"/>
    <property type="match status" value="1"/>
</dbReference>
<dbReference type="SUPFAM" id="SSF48208">
    <property type="entry name" value="Six-hairpin glycosidases"/>
    <property type="match status" value="1"/>
</dbReference>
<dbReference type="EMBL" id="BAABYW010000002">
    <property type="protein sequence ID" value="GAA6411860.1"/>
    <property type="molecule type" value="Genomic_DNA"/>
</dbReference>
<keyword evidence="4" id="KW-1185">Reference proteome</keyword>
<feature type="domain" description="Glycosyl-hydrolase family 116 catalytic region" evidence="1">
    <location>
        <begin position="451"/>
        <end position="757"/>
    </location>
</feature>
<dbReference type="RefSeq" id="WP_390410508.1">
    <property type="nucleotide sequence ID" value="NZ_BAABYW010000002.1"/>
</dbReference>
<proteinExistence type="predicted"/>
<dbReference type="InterPro" id="IPR006775">
    <property type="entry name" value="GH116_catalytic"/>
</dbReference>
<protein>
    <submittedName>
        <fullName evidence="3">Non-lysosomal glucosylceramidase</fullName>
    </submittedName>
</protein>
<dbReference type="Gene3D" id="1.50.10.10">
    <property type="match status" value="1"/>
</dbReference>
<evidence type="ECO:0000313" key="4">
    <source>
        <dbReference type="Proteomes" id="UP001600943"/>
    </source>
</evidence>
<dbReference type="PANTHER" id="PTHR12654:SF0">
    <property type="entry name" value="NON-LYSOSOMAL GLUCOSYLCERAMIDASE"/>
    <property type="match status" value="1"/>
</dbReference>